<evidence type="ECO:0008006" key="5">
    <source>
        <dbReference type="Google" id="ProtNLM"/>
    </source>
</evidence>
<proteinExistence type="inferred from homology"/>
<name>A0A9P5UE35_9AGAR</name>
<evidence type="ECO:0000313" key="3">
    <source>
        <dbReference type="EMBL" id="KAF9075812.1"/>
    </source>
</evidence>
<reference evidence="3" key="1">
    <citation type="submission" date="2020-11" db="EMBL/GenBank/DDBJ databases">
        <authorList>
            <consortium name="DOE Joint Genome Institute"/>
            <person name="Ahrendt S."/>
            <person name="Riley R."/>
            <person name="Andreopoulos W."/>
            <person name="Labutti K."/>
            <person name="Pangilinan J."/>
            <person name="Ruiz-Duenas F.J."/>
            <person name="Barrasa J.M."/>
            <person name="Sanchez-Garcia M."/>
            <person name="Camarero S."/>
            <person name="Miyauchi S."/>
            <person name="Serrano A."/>
            <person name="Linde D."/>
            <person name="Babiker R."/>
            <person name="Drula E."/>
            <person name="Ayuso-Fernandez I."/>
            <person name="Pacheco R."/>
            <person name="Padilla G."/>
            <person name="Ferreira P."/>
            <person name="Barriuso J."/>
            <person name="Kellner H."/>
            <person name="Castanera R."/>
            <person name="Alfaro M."/>
            <person name="Ramirez L."/>
            <person name="Pisabarro A.G."/>
            <person name="Kuo A."/>
            <person name="Tritt A."/>
            <person name="Lipzen A."/>
            <person name="He G."/>
            <person name="Yan M."/>
            <person name="Ng V."/>
            <person name="Cullen D."/>
            <person name="Martin F."/>
            <person name="Rosso M.-N."/>
            <person name="Henrissat B."/>
            <person name="Hibbett D."/>
            <person name="Martinez A.T."/>
            <person name="Grigoriev I.V."/>
        </authorList>
    </citation>
    <scope>NUCLEOTIDE SEQUENCE</scope>
    <source>
        <strain evidence="3">AH 40177</strain>
    </source>
</reference>
<comment type="pathway">
    <text evidence="1">Mycotoxin biosynthesis.</text>
</comment>
<dbReference type="PANTHER" id="PTHR33365">
    <property type="entry name" value="YALI0B05434P"/>
    <property type="match status" value="1"/>
</dbReference>
<gene>
    <name evidence="3" type="ORF">BDP27DRAFT_1380483</name>
</gene>
<comment type="similarity">
    <text evidence="2">Belongs to the ustYa family.</text>
</comment>
<evidence type="ECO:0000313" key="4">
    <source>
        <dbReference type="Proteomes" id="UP000772434"/>
    </source>
</evidence>
<dbReference type="InterPro" id="IPR021765">
    <property type="entry name" value="UstYa-like"/>
</dbReference>
<organism evidence="3 4">
    <name type="scientific">Rhodocollybia butyracea</name>
    <dbReference type="NCBI Taxonomy" id="206335"/>
    <lineage>
        <taxon>Eukaryota</taxon>
        <taxon>Fungi</taxon>
        <taxon>Dikarya</taxon>
        <taxon>Basidiomycota</taxon>
        <taxon>Agaricomycotina</taxon>
        <taxon>Agaricomycetes</taxon>
        <taxon>Agaricomycetidae</taxon>
        <taxon>Agaricales</taxon>
        <taxon>Marasmiineae</taxon>
        <taxon>Omphalotaceae</taxon>
        <taxon>Rhodocollybia</taxon>
    </lineage>
</organism>
<evidence type="ECO:0000256" key="2">
    <source>
        <dbReference type="ARBA" id="ARBA00035112"/>
    </source>
</evidence>
<evidence type="ECO:0000256" key="1">
    <source>
        <dbReference type="ARBA" id="ARBA00004685"/>
    </source>
</evidence>
<keyword evidence="4" id="KW-1185">Reference proteome</keyword>
<accession>A0A9P5UE35</accession>
<dbReference type="EMBL" id="JADNRY010000008">
    <property type="protein sequence ID" value="KAF9075812.1"/>
    <property type="molecule type" value="Genomic_DNA"/>
</dbReference>
<dbReference type="AlphaFoldDB" id="A0A9P5UE35"/>
<protein>
    <recommendedName>
        <fullName evidence="5">Tat pathway signal sequence</fullName>
    </recommendedName>
</protein>
<dbReference type="OrthoDB" id="3687641at2759"/>
<sequence length="202" mass="23382">MPRRVIKKIVDSILGALSAPGYEAVESEIRSFTVGEEPFGLTRWQSAGPDVDAAWQELYNNTILRIPKNQAAQLPNRTYPIAGDDGYYIANLDVFHQLHCLNMVRMALHIEDYQHNAWELEDRHVSHCVDSIRQSLMCSADISVNVWQWNEPYNTVTGYSSQAHQCRNFFKLRDWALDHAIPEMIDLTQHLTDDLEWPNKNW</sequence>
<comment type="caution">
    <text evidence="3">The sequence shown here is derived from an EMBL/GenBank/DDBJ whole genome shotgun (WGS) entry which is preliminary data.</text>
</comment>
<dbReference type="Pfam" id="PF11807">
    <property type="entry name" value="UstYa"/>
    <property type="match status" value="1"/>
</dbReference>
<dbReference type="Proteomes" id="UP000772434">
    <property type="component" value="Unassembled WGS sequence"/>
</dbReference>
<dbReference type="GO" id="GO:0043386">
    <property type="term" value="P:mycotoxin biosynthetic process"/>
    <property type="evidence" value="ECO:0007669"/>
    <property type="project" value="InterPro"/>
</dbReference>
<dbReference type="PANTHER" id="PTHR33365:SF4">
    <property type="entry name" value="CYCLOCHLOROTINE BIOSYNTHESIS PROTEIN O"/>
    <property type="match status" value="1"/>
</dbReference>